<keyword evidence="3" id="KW-1185">Reference proteome</keyword>
<dbReference type="RefSeq" id="WP_169559055.1">
    <property type="nucleotide sequence ID" value="NZ_BSNF01000001.1"/>
</dbReference>
<dbReference type="InterPro" id="IPR010649">
    <property type="entry name" value="NapE_TorE"/>
</dbReference>
<sequence length="56" mass="6204">MLERGLDRETQSRKSEILLFLFLTFILIPGATVGFIGAYGFVIWIYQMLVGGPPAG</sequence>
<comment type="caution">
    <text evidence="2">The sequence shown here is derived from an EMBL/GenBank/DDBJ whole genome shotgun (WGS) entry which is preliminary data.</text>
</comment>
<reference evidence="2" key="2">
    <citation type="submission" date="2023-01" db="EMBL/GenBank/DDBJ databases">
        <title>Draft genome sequence of Sneathiella chinensis strain NBRC 103408.</title>
        <authorList>
            <person name="Sun Q."/>
            <person name="Mori K."/>
        </authorList>
    </citation>
    <scope>NUCLEOTIDE SEQUENCE</scope>
    <source>
        <strain evidence="2">NBRC 103408</strain>
    </source>
</reference>
<evidence type="ECO:0008006" key="4">
    <source>
        <dbReference type="Google" id="ProtNLM"/>
    </source>
</evidence>
<proteinExistence type="predicted"/>
<keyword evidence="1" id="KW-0472">Membrane</keyword>
<organism evidence="2 3">
    <name type="scientific">Sneathiella chinensis</name>
    <dbReference type="NCBI Taxonomy" id="349750"/>
    <lineage>
        <taxon>Bacteria</taxon>
        <taxon>Pseudomonadati</taxon>
        <taxon>Pseudomonadota</taxon>
        <taxon>Alphaproteobacteria</taxon>
        <taxon>Sneathiellales</taxon>
        <taxon>Sneathiellaceae</taxon>
        <taxon>Sneathiella</taxon>
    </lineage>
</organism>
<protein>
    <recommendedName>
        <fullName evidence="4">Periplasmic nitrate reductase, NapE protein</fullName>
    </recommendedName>
</protein>
<feature type="transmembrane region" description="Helical" evidence="1">
    <location>
        <begin position="20"/>
        <end position="46"/>
    </location>
</feature>
<reference evidence="2" key="1">
    <citation type="journal article" date="2014" name="Int. J. Syst. Evol. Microbiol.">
        <title>Complete genome of a new Firmicutes species belonging to the dominant human colonic microbiota ('Ruminococcus bicirculans') reveals two chromosomes and a selective capacity to utilize plant glucans.</title>
        <authorList>
            <consortium name="NISC Comparative Sequencing Program"/>
            <person name="Wegmann U."/>
            <person name="Louis P."/>
            <person name="Goesmann A."/>
            <person name="Henrissat B."/>
            <person name="Duncan S.H."/>
            <person name="Flint H.J."/>
        </authorList>
    </citation>
    <scope>NUCLEOTIDE SEQUENCE</scope>
    <source>
        <strain evidence="2">NBRC 103408</strain>
    </source>
</reference>
<dbReference type="EMBL" id="BSNF01000001">
    <property type="protein sequence ID" value="GLQ05020.1"/>
    <property type="molecule type" value="Genomic_DNA"/>
</dbReference>
<keyword evidence="1" id="KW-1133">Transmembrane helix</keyword>
<accession>A0ABQ5U1E7</accession>
<gene>
    <name evidence="2" type="ORF">GCM10007924_02410</name>
</gene>
<name>A0ABQ5U1E7_9PROT</name>
<evidence type="ECO:0000313" key="2">
    <source>
        <dbReference type="EMBL" id="GLQ05020.1"/>
    </source>
</evidence>
<dbReference type="Proteomes" id="UP001161409">
    <property type="component" value="Unassembled WGS sequence"/>
</dbReference>
<evidence type="ECO:0000256" key="1">
    <source>
        <dbReference type="SAM" id="Phobius"/>
    </source>
</evidence>
<dbReference type="Pfam" id="PF06796">
    <property type="entry name" value="NapE"/>
    <property type="match status" value="1"/>
</dbReference>
<evidence type="ECO:0000313" key="3">
    <source>
        <dbReference type="Proteomes" id="UP001161409"/>
    </source>
</evidence>
<keyword evidence="1" id="KW-0812">Transmembrane</keyword>